<dbReference type="SUPFAM" id="SSF82171">
    <property type="entry name" value="DPP6 N-terminal domain-like"/>
    <property type="match status" value="1"/>
</dbReference>
<evidence type="ECO:0000313" key="3">
    <source>
        <dbReference type="Proteomes" id="UP000319383"/>
    </source>
</evidence>
<sequence length="393" mass="43140">MRAVTDRYDVWILCAAIFFFSTEDTFAGNRLEDSKKTPSLKADSVGEKVIGFTADGKVLLTVDRDCMLHFWNTTRGHLETTINPIEGNIYGHPHDRDRKLNPRNLQIALSSDRLSLATGSEPFDKILGDSMGEIKLWNIATNPVEVSLNTQFRTKNCRGLSFAPNRKWLAVASNIGAVIDVNAKERVFDGDRLSLVNLSNEFTRFLNPISVAFSPDGNRVAFGRNTRDKSIEMDIILYRSKPKNGSHFEAILDVTAPSKWGSSWGAPGPMVFSPDGKTLACVGPSSGVQLWDVAKKKLLCKTVEIEPIVFGTSYGVTALAWDLKGENLLFCSGGLKMIQVSSPDKIYKIGNQDTSINSLTFSPDGKTLATGNKEANVQLLDADQLISEATGKK</sequence>
<dbReference type="PANTHER" id="PTHR19879">
    <property type="entry name" value="TRANSCRIPTION INITIATION FACTOR TFIID"/>
    <property type="match status" value="1"/>
</dbReference>
<dbReference type="RefSeq" id="WP_145374927.1">
    <property type="nucleotide sequence ID" value="NZ_CP036276.1"/>
</dbReference>
<name>A0A517ZKA8_9PLAN</name>
<dbReference type="InterPro" id="IPR015943">
    <property type="entry name" value="WD40/YVTN_repeat-like_dom_sf"/>
</dbReference>
<keyword evidence="3" id="KW-1185">Reference proteome</keyword>
<dbReference type="Gene3D" id="2.130.10.10">
    <property type="entry name" value="YVTN repeat-like/Quinoprotein amine dehydrogenase"/>
    <property type="match status" value="2"/>
</dbReference>
<dbReference type="InterPro" id="IPR001680">
    <property type="entry name" value="WD40_rpt"/>
</dbReference>
<reference evidence="2 3" key="1">
    <citation type="submission" date="2019-02" db="EMBL/GenBank/DDBJ databases">
        <title>Deep-cultivation of Planctomycetes and their phenomic and genomic characterization uncovers novel biology.</title>
        <authorList>
            <person name="Wiegand S."/>
            <person name="Jogler M."/>
            <person name="Boedeker C."/>
            <person name="Pinto D."/>
            <person name="Vollmers J."/>
            <person name="Rivas-Marin E."/>
            <person name="Kohn T."/>
            <person name="Peeters S.H."/>
            <person name="Heuer A."/>
            <person name="Rast P."/>
            <person name="Oberbeckmann S."/>
            <person name="Bunk B."/>
            <person name="Jeske O."/>
            <person name="Meyerdierks A."/>
            <person name="Storesund J.E."/>
            <person name="Kallscheuer N."/>
            <person name="Luecker S."/>
            <person name="Lage O.M."/>
            <person name="Pohl T."/>
            <person name="Merkel B.J."/>
            <person name="Hornburger P."/>
            <person name="Mueller R.-W."/>
            <person name="Bruemmer F."/>
            <person name="Labrenz M."/>
            <person name="Spormann A.M."/>
            <person name="Op den Camp H."/>
            <person name="Overmann J."/>
            <person name="Amann R."/>
            <person name="Jetten M.S.M."/>
            <person name="Mascher T."/>
            <person name="Medema M.H."/>
            <person name="Devos D.P."/>
            <person name="Kaster A.-K."/>
            <person name="Ovreas L."/>
            <person name="Rohde M."/>
            <person name="Galperin M.Y."/>
            <person name="Jogler C."/>
        </authorList>
    </citation>
    <scope>NUCLEOTIDE SEQUENCE [LARGE SCALE GENOMIC DNA]</scope>
    <source>
        <strain evidence="2 3">Mal52</strain>
    </source>
</reference>
<dbReference type="InterPro" id="IPR024977">
    <property type="entry name" value="Apc4-like_WD40_dom"/>
</dbReference>
<dbReference type="Proteomes" id="UP000319383">
    <property type="component" value="Chromosome"/>
</dbReference>
<dbReference type="KEGG" id="sdyn:Mal52_14040"/>
<dbReference type="SMART" id="SM00320">
    <property type="entry name" value="WD40"/>
    <property type="match status" value="3"/>
</dbReference>
<proteinExistence type="predicted"/>
<dbReference type="EMBL" id="CP036276">
    <property type="protein sequence ID" value="QDU42934.1"/>
    <property type="molecule type" value="Genomic_DNA"/>
</dbReference>
<protein>
    <submittedName>
        <fullName evidence="2">WD domain, G-beta repeat</fullName>
    </submittedName>
</protein>
<organism evidence="2 3">
    <name type="scientific">Symmachiella dynata</name>
    <dbReference type="NCBI Taxonomy" id="2527995"/>
    <lineage>
        <taxon>Bacteria</taxon>
        <taxon>Pseudomonadati</taxon>
        <taxon>Planctomycetota</taxon>
        <taxon>Planctomycetia</taxon>
        <taxon>Planctomycetales</taxon>
        <taxon>Planctomycetaceae</taxon>
        <taxon>Symmachiella</taxon>
    </lineage>
</organism>
<dbReference type="PANTHER" id="PTHR19879:SF9">
    <property type="entry name" value="TRANSCRIPTION INITIATION FACTOR TFIID SUBUNIT 5"/>
    <property type="match status" value="1"/>
</dbReference>
<evidence type="ECO:0000313" key="2">
    <source>
        <dbReference type="EMBL" id="QDU42934.1"/>
    </source>
</evidence>
<feature type="domain" description="Anaphase-promoting complex subunit 4-like WD40" evidence="1">
    <location>
        <begin position="343"/>
        <end position="383"/>
    </location>
</feature>
<gene>
    <name evidence="2" type="ORF">Mal52_14040</name>
</gene>
<dbReference type="Pfam" id="PF12894">
    <property type="entry name" value="ANAPC4_WD40"/>
    <property type="match status" value="1"/>
</dbReference>
<evidence type="ECO:0000259" key="1">
    <source>
        <dbReference type="Pfam" id="PF12894"/>
    </source>
</evidence>
<accession>A0A517ZKA8</accession>
<dbReference type="AlphaFoldDB" id="A0A517ZKA8"/>